<dbReference type="OrthoDB" id="9911726at2"/>
<keyword evidence="2" id="KW-1185">Reference proteome</keyword>
<protein>
    <submittedName>
        <fullName evidence="1">Uncharacterized protein</fullName>
    </submittedName>
</protein>
<dbReference type="RefSeq" id="WP_076377153.1">
    <property type="nucleotide sequence ID" value="NZ_AP017422.1"/>
</dbReference>
<sequence>MRNVAQIRLVTQLLSSYYTADTNMFDVEIAYSNDLKGKEEVKLCSSVFSSTIGGSLHYACLFRGVEEFLQYFPVFDESGIQKIKTVDLEKLYKTGNACLVCHAEELYGLSFFISGNSMFYTDCHDRLYTLDQPLDSLEKMVELTRSSNLHKQFIQEDVLIAYLKEYPVLKTEDGATVQYLHRHEEKPPEIFINRVLKMYNNHDGMDVAASASMGVAEFIKDFCIYRLEDIVKEKSGQLLSLYGSGKVVLRYSIYYGDYELEFRKEGDSTIIQEKETLRVLMTPGRSEERDRNLYARWIDNFNETEDNFLEEMRAYLEIINPKPITRMDVPIEQLFNQKTAVNPEIFFH</sequence>
<dbReference type="AlphaFoldDB" id="A0A1N7MCQ8"/>
<gene>
    <name evidence="1" type="ORF">SAMN05421788_1011517</name>
</gene>
<proteinExistence type="predicted"/>
<dbReference type="Proteomes" id="UP000186917">
    <property type="component" value="Unassembled WGS sequence"/>
</dbReference>
<evidence type="ECO:0000313" key="1">
    <source>
        <dbReference type="EMBL" id="SIS83827.1"/>
    </source>
</evidence>
<dbReference type="EMBL" id="FTOR01000001">
    <property type="protein sequence ID" value="SIS83827.1"/>
    <property type="molecule type" value="Genomic_DNA"/>
</dbReference>
<reference evidence="2" key="1">
    <citation type="submission" date="2017-01" db="EMBL/GenBank/DDBJ databases">
        <authorList>
            <person name="Varghese N."/>
            <person name="Submissions S."/>
        </authorList>
    </citation>
    <scope>NUCLEOTIDE SEQUENCE [LARGE SCALE GENOMIC DNA]</scope>
    <source>
        <strain evidence="2">DSM 21054</strain>
    </source>
</reference>
<organism evidence="1 2">
    <name type="scientific">Filimonas lacunae</name>
    <dbReference type="NCBI Taxonomy" id="477680"/>
    <lineage>
        <taxon>Bacteria</taxon>
        <taxon>Pseudomonadati</taxon>
        <taxon>Bacteroidota</taxon>
        <taxon>Chitinophagia</taxon>
        <taxon>Chitinophagales</taxon>
        <taxon>Chitinophagaceae</taxon>
        <taxon>Filimonas</taxon>
    </lineage>
</organism>
<accession>A0A1N7MCQ8</accession>
<evidence type="ECO:0000313" key="2">
    <source>
        <dbReference type="Proteomes" id="UP000186917"/>
    </source>
</evidence>
<name>A0A1N7MCQ8_9BACT</name>